<evidence type="ECO:0000313" key="2">
    <source>
        <dbReference type="EMBL" id="MBB5072777.1"/>
    </source>
</evidence>
<organism evidence="2 3">
    <name type="scientific">Saccharopolyspora gloriosae</name>
    <dbReference type="NCBI Taxonomy" id="455344"/>
    <lineage>
        <taxon>Bacteria</taxon>
        <taxon>Bacillati</taxon>
        <taxon>Actinomycetota</taxon>
        <taxon>Actinomycetes</taxon>
        <taxon>Pseudonocardiales</taxon>
        <taxon>Pseudonocardiaceae</taxon>
        <taxon>Saccharopolyspora</taxon>
    </lineage>
</organism>
<evidence type="ECO:0000313" key="3">
    <source>
        <dbReference type="Proteomes" id="UP000580474"/>
    </source>
</evidence>
<dbReference type="EMBL" id="JACHIV010000001">
    <property type="protein sequence ID" value="MBB5072777.1"/>
    <property type="molecule type" value="Genomic_DNA"/>
</dbReference>
<dbReference type="PROSITE" id="PS51257">
    <property type="entry name" value="PROKAR_LIPOPROTEIN"/>
    <property type="match status" value="1"/>
</dbReference>
<proteinExistence type="predicted"/>
<feature type="signal peptide" evidence="1">
    <location>
        <begin position="1"/>
        <end position="29"/>
    </location>
</feature>
<accession>A0A840NXF9</accession>
<dbReference type="Proteomes" id="UP000580474">
    <property type="component" value="Unassembled WGS sequence"/>
</dbReference>
<dbReference type="RefSeq" id="WP_184484351.1">
    <property type="nucleotide sequence ID" value="NZ_JACHIV010000001.1"/>
</dbReference>
<keyword evidence="1" id="KW-0732">Signal</keyword>
<name>A0A840NXF9_9PSEU</name>
<evidence type="ECO:0000256" key="1">
    <source>
        <dbReference type="SAM" id="SignalP"/>
    </source>
</evidence>
<sequence length="117" mass="12304">MRSKAFRLVTGTTAATAACMALLVAPASAAPDVTTKADHSYSVTCKGGKANLSWSTGTINTRVYFNNHCSTTAKVSVQLADAENTWLECLSMPAGKKSSKEFNHGLSGSIQKMIKGC</sequence>
<gene>
    <name evidence="2" type="ORF">BJ969_005865</name>
</gene>
<dbReference type="AlphaFoldDB" id="A0A840NXF9"/>
<feature type="chain" id="PRO_5032985571" evidence="1">
    <location>
        <begin position="30"/>
        <end position="117"/>
    </location>
</feature>
<comment type="caution">
    <text evidence="2">The sequence shown here is derived from an EMBL/GenBank/DDBJ whole genome shotgun (WGS) entry which is preliminary data.</text>
</comment>
<reference evidence="2 3" key="1">
    <citation type="submission" date="2020-08" db="EMBL/GenBank/DDBJ databases">
        <title>Sequencing the genomes of 1000 actinobacteria strains.</title>
        <authorList>
            <person name="Klenk H.-P."/>
        </authorList>
    </citation>
    <scope>NUCLEOTIDE SEQUENCE [LARGE SCALE GENOMIC DNA]</scope>
    <source>
        <strain evidence="2 3">DSM 45582</strain>
    </source>
</reference>
<protein>
    <submittedName>
        <fullName evidence="2">Uncharacterized protein</fullName>
    </submittedName>
</protein>
<keyword evidence="3" id="KW-1185">Reference proteome</keyword>